<organism evidence="1 2">
    <name type="scientific">Candidatus Woesebacteria bacterium RIFCSPHIGHO2_01_FULL_44_21</name>
    <dbReference type="NCBI Taxonomy" id="1802503"/>
    <lineage>
        <taxon>Bacteria</taxon>
        <taxon>Candidatus Woeseibacteriota</taxon>
    </lineage>
</organism>
<dbReference type="AlphaFoldDB" id="A0A1F7Z051"/>
<dbReference type="Proteomes" id="UP000178870">
    <property type="component" value="Unassembled WGS sequence"/>
</dbReference>
<accession>A0A1F7Z051</accession>
<reference evidence="1 2" key="1">
    <citation type="journal article" date="2016" name="Nat. Commun.">
        <title>Thousands of microbial genomes shed light on interconnected biogeochemical processes in an aquifer system.</title>
        <authorList>
            <person name="Anantharaman K."/>
            <person name="Brown C.T."/>
            <person name="Hug L.A."/>
            <person name="Sharon I."/>
            <person name="Castelle C.J."/>
            <person name="Probst A.J."/>
            <person name="Thomas B.C."/>
            <person name="Singh A."/>
            <person name="Wilkins M.J."/>
            <person name="Karaoz U."/>
            <person name="Brodie E.L."/>
            <person name="Williams K.H."/>
            <person name="Hubbard S.S."/>
            <person name="Banfield J.F."/>
        </authorList>
    </citation>
    <scope>NUCLEOTIDE SEQUENCE [LARGE SCALE GENOMIC DNA]</scope>
</reference>
<proteinExistence type="predicted"/>
<sequence>MVVGKVPTTEPGALAEIPIRLVTSEPRGIHSISLSFFKDGNKIGDTTTTKFTLISPPSINIFARFLFDDTHDISVEMYDGMTRVTKFQNLSFIDGVLSIEQIKGVIPNRDYRFVLTKPFYLSKSREAKLLVGTTNIHFGILLPLDVSPDGELNLKDLAAFSVNPFNAIMNIIAHGP</sequence>
<evidence type="ECO:0000313" key="2">
    <source>
        <dbReference type="Proteomes" id="UP000178870"/>
    </source>
</evidence>
<dbReference type="EMBL" id="MGGP01000016">
    <property type="protein sequence ID" value="OGM32318.1"/>
    <property type="molecule type" value="Genomic_DNA"/>
</dbReference>
<protein>
    <submittedName>
        <fullName evidence="1">Uncharacterized protein</fullName>
    </submittedName>
</protein>
<comment type="caution">
    <text evidence="1">The sequence shown here is derived from an EMBL/GenBank/DDBJ whole genome shotgun (WGS) entry which is preliminary data.</text>
</comment>
<evidence type="ECO:0000313" key="1">
    <source>
        <dbReference type="EMBL" id="OGM32318.1"/>
    </source>
</evidence>
<gene>
    <name evidence="1" type="ORF">A2803_04130</name>
</gene>
<name>A0A1F7Z051_9BACT</name>